<dbReference type="EMBL" id="JAOPGA020001435">
    <property type="protein sequence ID" value="KAL0488367.1"/>
    <property type="molecule type" value="Genomic_DNA"/>
</dbReference>
<sequence length="423" mass="48709">MFEDLDEVENSLDGLVFHVAKDVPSRLKLMKRIKSYGGQVSKANEPYHYGIGTGVTQYHPDLVSYLTRVINCREQNLIDGFKAPMYRNSKPFNSWTSFDLKYRDINVHLVSHELFNMSLSDPSRIMTHGELDDKKIEEGCNAIIDQYGALNKKGLYHHGSQSGQESQHKYFCTVLSDQFKSLLDEHYQGLRYYNETVIACKDKFYGHGKLDISTNPQCKWSINSPHPILFFVECKSVFDKRKYLAQAVAELMAVNWTNQSYEEPEEKFPPCHALLTDGLHCMFLMIHNVTVEAVFVGVTEVLQIGTFTESPTHGQVFEPSENLFTVMQIMYVLANPQIENPGVALYRKTEMEARVLKDTIRQKEREAAIMRNIIRQKDQRIAELEAVMPRNRPHMVTEERRRNNKEGYFRSALSFIAKKLSGG</sequence>
<evidence type="ECO:0000313" key="2">
    <source>
        <dbReference type="Proteomes" id="UP001431209"/>
    </source>
</evidence>
<dbReference type="Proteomes" id="UP001431209">
    <property type="component" value="Unassembled WGS sequence"/>
</dbReference>
<name>A0AAW2ZGB8_9EUKA</name>
<proteinExistence type="predicted"/>
<comment type="caution">
    <text evidence="1">The sequence shown here is derived from an EMBL/GenBank/DDBJ whole genome shotgun (WGS) entry which is preliminary data.</text>
</comment>
<gene>
    <name evidence="1" type="ORF">AKO1_015551</name>
</gene>
<reference evidence="1 2" key="1">
    <citation type="submission" date="2024-03" db="EMBL/GenBank/DDBJ databases">
        <title>The Acrasis kona genome and developmental transcriptomes reveal deep origins of eukaryotic multicellular pathways.</title>
        <authorList>
            <person name="Sheikh S."/>
            <person name="Fu C.-J."/>
            <person name="Brown M.W."/>
            <person name="Baldauf S.L."/>
        </authorList>
    </citation>
    <scope>NUCLEOTIDE SEQUENCE [LARGE SCALE GENOMIC DNA]</scope>
    <source>
        <strain evidence="1 2">ATCC MYA-3509</strain>
    </source>
</reference>
<evidence type="ECO:0000313" key="1">
    <source>
        <dbReference type="EMBL" id="KAL0488367.1"/>
    </source>
</evidence>
<keyword evidence="2" id="KW-1185">Reference proteome</keyword>
<dbReference type="AlphaFoldDB" id="A0AAW2ZGB8"/>
<accession>A0AAW2ZGB8</accession>
<protein>
    <submittedName>
        <fullName evidence="1">Developmentally-regulated protein</fullName>
    </submittedName>
</protein>
<organism evidence="1 2">
    <name type="scientific">Acrasis kona</name>
    <dbReference type="NCBI Taxonomy" id="1008807"/>
    <lineage>
        <taxon>Eukaryota</taxon>
        <taxon>Discoba</taxon>
        <taxon>Heterolobosea</taxon>
        <taxon>Tetramitia</taxon>
        <taxon>Eutetramitia</taxon>
        <taxon>Acrasidae</taxon>
        <taxon>Acrasis</taxon>
    </lineage>
</organism>